<organism evidence="1 2">
    <name type="scientific">Vitis vinifera</name>
    <name type="common">Grape</name>
    <dbReference type="NCBI Taxonomy" id="29760"/>
    <lineage>
        <taxon>Eukaryota</taxon>
        <taxon>Viridiplantae</taxon>
        <taxon>Streptophyta</taxon>
        <taxon>Embryophyta</taxon>
        <taxon>Tracheophyta</taxon>
        <taxon>Spermatophyta</taxon>
        <taxon>Magnoliopsida</taxon>
        <taxon>eudicotyledons</taxon>
        <taxon>Gunneridae</taxon>
        <taxon>Pentapetalae</taxon>
        <taxon>rosids</taxon>
        <taxon>Vitales</taxon>
        <taxon>Vitaceae</taxon>
        <taxon>Viteae</taxon>
        <taxon>Vitis</taxon>
    </lineage>
</organism>
<evidence type="ECO:0000313" key="1">
    <source>
        <dbReference type="EMBL" id="WKA01261.1"/>
    </source>
</evidence>
<reference evidence="1 2" key="1">
    <citation type="journal article" date="2023" name="Hortic Res">
        <title>The complete reference genome for grapevine (Vitis vinifera L.) genetics and breeding.</title>
        <authorList>
            <person name="Shi X."/>
            <person name="Cao S."/>
            <person name="Wang X."/>
            <person name="Huang S."/>
            <person name="Wang Y."/>
            <person name="Liu Z."/>
            <person name="Liu W."/>
            <person name="Leng X."/>
            <person name="Peng Y."/>
            <person name="Wang N."/>
            <person name="Wang Y."/>
            <person name="Ma Z."/>
            <person name="Xu X."/>
            <person name="Zhang F."/>
            <person name="Xue H."/>
            <person name="Zhong H."/>
            <person name="Wang Y."/>
            <person name="Zhang K."/>
            <person name="Velt A."/>
            <person name="Avia K."/>
            <person name="Holtgrawe D."/>
            <person name="Grimplet J."/>
            <person name="Matus J.T."/>
            <person name="Ware D."/>
            <person name="Wu X."/>
            <person name="Wang H."/>
            <person name="Liu C."/>
            <person name="Fang Y."/>
            <person name="Rustenholz C."/>
            <person name="Cheng Z."/>
            <person name="Xiao H."/>
            <person name="Zhou Y."/>
        </authorList>
    </citation>
    <scope>NUCLEOTIDE SEQUENCE [LARGE SCALE GENOMIC DNA]</scope>
    <source>
        <strain evidence="2">cv. Pinot noir / PN40024</strain>
        <tissue evidence="1">Leaf</tissue>
    </source>
</reference>
<accession>A0ABY9D302</accession>
<protein>
    <submittedName>
        <fullName evidence="1">Uncharacterized protein</fullName>
    </submittedName>
</protein>
<proteinExistence type="predicted"/>
<name>A0ABY9D302_VITVI</name>
<dbReference type="EMBL" id="CP126660">
    <property type="protein sequence ID" value="WKA01261.1"/>
    <property type="molecule type" value="Genomic_DNA"/>
</dbReference>
<evidence type="ECO:0000313" key="2">
    <source>
        <dbReference type="Proteomes" id="UP001227230"/>
    </source>
</evidence>
<gene>
    <name evidence="1" type="ORF">VitviT2T_019549</name>
</gene>
<keyword evidence="2" id="KW-1185">Reference proteome</keyword>
<dbReference type="Proteomes" id="UP001227230">
    <property type="component" value="Chromosome 13"/>
</dbReference>
<sequence length="147" mass="15600">MGLGLHLHQAQAHLAKIIILKPSSYHEHSLNSAVTKRKFKLSFHHLCYPIVDGAGGGLGTVVVAVWMKLEYDSRLEGGDSSSSSCGLLGVPEATFGALVDGTGDVGIAKRCEGGSEQPCVDRNGHHEGSRGSVQKTPLPWWLVQTSA</sequence>